<evidence type="ECO:0000256" key="6">
    <source>
        <dbReference type="RuleBase" id="RU362115"/>
    </source>
</evidence>
<feature type="transmembrane region" description="Helical" evidence="6">
    <location>
        <begin position="180"/>
        <end position="201"/>
    </location>
</feature>
<keyword evidence="8" id="KW-1185">Reference proteome</keyword>
<feature type="transmembrane region" description="Helical" evidence="6">
    <location>
        <begin position="281"/>
        <end position="299"/>
    </location>
</feature>
<organism evidence="8 9">
    <name type="scientific">Cucumis melo</name>
    <name type="common">Muskmelon</name>
    <dbReference type="NCBI Taxonomy" id="3656"/>
    <lineage>
        <taxon>Eukaryota</taxon>
        <taxon>Viridiplantae</taxon>
        <taxon>Streptophyta</taxon>
        <taxon>Embryophyta</taxon>
        <taxon>Tracheophyta</taxon>
        <taxon>Spermatophyta</taxon>
        <taxon>Magnoliopsida</taxon>
        <taxon>eudicotyledons</taxon>
        <taxon>Gunneridae</taxon>
        <taxon>Pentapetalae</taxon>
        <taxon>rosids</taxon>
        <taxon>fabids</taxon>
        <taxon>Cucurbitales</taxon>
        <taxon>Cucurbitaceae</taxon>
        <taxon>Benincaseae</taxon>
        <taxon>Cucumis</taxon>
    </lineage>
</organism>
<comment type="subcellular location">
    <subcellularLocation>
        <location evidence="1 6">Membrane</location>
        <topology evidence="1 6">Multi-pass membrane protein</topology>
    </subcellularLocation>
</comment>
<comment type="catalytic activity">
    <reaction evidence="6">
        <text>Cleaves type-1 transmembrane domains using a catalytic dyad composed of serine and histidine that are contributed by different transmembrane domains.</text>
        <dbReference type="EC" id="3.4.21.105"/>
    </reaction>
</comment>
<dbReference type="EC" id="3.4.21.105" evidence="6"/>
<dbReference type="Pfam" id="PF01694">
    <property type="entry name" value="Rhomboid"/>
    <property type="match status" value="1"/>
</dbReference>
<dbReference type="InterPro" id="IPR022764">
    <property type="entry name" value="Peptidase_S54_rhomboid_dom"/>
</dbReference>
<feature type="transmembrane region" description="Helical" evidence="6">
    <location>
        <begin position="237"/>
        <end position="255"/>
    </location>
</feature>
<dbReference type="InParanoid" id="A0A1S3CDZ1"/>
<name>A0A1S3CDZ1_CUCME</name>
<evidence type="ECO:0000313" key="8">
    <source>
        <dbReference type="Proteomes" id="UP001652600"/>
    </source>
</evidence>
<evidence type="ECO:0000256" key="1">
    <source>
        <dbReference type="ARBA" id="ARBA00004141"/>
    </source>
</evidence>
<dbReference type="KEGG" id="cmo:103499793"/>
<reference evidence="8" key="1">
    <citation type="submission" date="2025-05" db="UniProtKB">
        <authorList>
            <consortium name="RefSeq"/>
        </authorList>
    </citation>
    <scope>NUCLEOTIDE SEQUENCE [LARGE SCALE GENOMIC DNA]</scope>
</reference>
<evidence type="ECO:0000256" key="5">
    <source>
        <dbReference type="ARBA" id="ARBA00023136"/>
    </source>
</evidence>
<evidence type="ECO:0000259" key="7">
    <source>
        <dbReference type="Pfam" id="PF01694"/>
    </source>
</evidence>
<comment type="similarity">
    <text evidence="2 6">Belongs to the peptidase S54 family.</text>
</comment>
<comment type="function">
    <text evidence="6">Serine protease involved in intramembrane proteolysis.</text>
</comment>
<evidence type="ECO:0000256" key="4">
    <source>
        <dbReference type="ARBA" id="ARBA00022989"/>
    </source>
</evidence>
<dbReference type="Proteomes" id="UP001652600">
    <property type="component" value="Chromosome 1"/>
</dbReference>
<evidence type="ECO:0000313" key="9">
    <source>
        <dbReference type="RefSeq" id="XP_008461110.2"/>
    </source>
</evidence>
<dbReference type="GO" id="GO:0006508">
    <property type="term" value="P:proteolysis"/>
    <property type="evidence" value="ECO:0007669"/>
    <property type="project" value="UniProtKB-KW"/>
</dbReference>
<dbReference type="GO" id="GO:0016020">
    <property type="term" value="C:membrane"/>
    <property type="evidence" value="ECO:0007669"/>
    <property type="project" value="UniProtKB-SubCell"/>
</dbReference>
<protein>
    <recommendedName>
        <fullName evidence="6">RHOMBOID-like protein</fullName>
        <ecNumber evidence="6">3.4.21.105</ecNumber>
    </recommendedName>
</protein>
<dbReference type="AlphaFoldDB" id="A0A1S3CDZ1"/>
<dbReference type="FunCoup" id="A0A1S3CDZ1">
    <property type="interactions" value="2"/>
</dbReference>
<accession>A0A1S3CDZ1</accession>
<dbReference type="InterPro" id="IPR002610">
    <property type="entry name" value="Peptidase_S54_rhomboid-like"/>
</dbReference>
<dbReference type="eggNOG" id="KOG2289">
    <property type="taxonomic scope" value="Eukaryota"/>
</dbReference>
<evidence type="ECO:0000256" key="3">
    <source>
        <dbReference type="ARBA" id="ARBA00022692"/>
    </source>
</evidence>
<keyword evidence="4 6" id="KW-1133">Transmembrane helix</keyword>
<dbReference type="GeneID" id="103499793"/>
<keyword evidence="3 6" id="KW-0812">Transmembrane</keyword>
<feature type="transmembrane region" description="Helical" evidence="6">
    <location>
        <begin position="156"/>
        <end position="174"/>
    </location>
</feature>
<gene>
    <name evidence="9" type="primary">LOC103499793</name>
</gene>
<sequence>MGKRPPSVDMESMSYNIHKPITIVPPPPSYYPPPPKPWFPWLVPLIFLVNVGMFIFTLYKNNCPAITGGNRCLLYPELGRFSFQPFHENPLLGPTISILRRYGALDKEAVVERGEGWRLVSCTWLHAGVIHLLANMLSLLFIGVRLEQEFGFLKIGCLYVLSGFGGSLLSSISLNPAENPTISVGASGALFGLLGAMLSELITNWTIYANKCAALMSLILIIALNLAVGFVPHVDNSAHIGGFISGFLLGFILLIRPQFGYVNHKYIPPGSDVKRKSKHKCYQYFLLIVALLLLVFGYISGLTKLYRTGPIQVSKSNRF</sequence>
<feature type="transmembrane region" description="Helical" evidence="6">
    <location>
        <begin position="38"/>
        <end position="59"/>
    </location>
</feature>
<dbReference type="PANTHER" id="PTHR22936:SF87">
    <property type="entry name" value="RHOMBOID-LIKE PROTEIN 5"/>
    <property type="match status" value="1"/>
</dbReference>
<keyword evidence="6" id="KW-0378">Hydrolase</keyword>
<keyword evidence="6" id="KW-0720">Serine protease</keyword>
<feature type="transmembrane region" description="Helical" evidence="6">
    <location>
        <begin position="213"/>
        <end position="231"/>
    </location>
</feature>
<dbReference type="RefSeq" id="XP_008461110.2">
    <property type="nucleotide sequence ID" value="XM_008462888.3"/>
</dbReference>
<dbReference type="Gene3D" id="1.20.1540.10">
    <property type="entry name" value="Rhomboid-like"/>
    <property type="match status" value="1"/>
</dbReference>
<dbReference type="GO" id="GO:0005794">
    <property type="term" value="C:Golgi apparatus"/>
    <property type="evidence" value="ECO:0007669"/>
    <property type="project" value="UniProtKB-ARBA"/>
</dbReference>
<dbReference type="PANTHER" id="PTHR22936">
    <property type="entry name" value="RHOMBOID-RELATED"/>
    <property type="match status" value="1"/>
</dbReference>
<keyword evidence="5 6" id="KW-0472">Membrane</keyword>
<proteinExistence type="inferred from homology"/>
<dbReference type="GO" id="GO:0004252">
    <property type="term" value="F:serine-type endopeptidase activity"/>
    <property type="evidence" value="ECO:0007669"/>
    <property type="project" value="InterPro"/>
</dbReference>
<dbReference type="SUPFAM" id="SSF144091">
    <property type="entry name" value="Rhomboid-like"/>
    <property type="match status" value="1"/>
</dbReference>
<reference evidence="9" key="2">
    <citation type="submission" date="2025-08" db="UniProtKB">
        <authorList>
            <consortium name="RefSeq"/>
        </authorList>
    </citation>
    <scope>IDENTIFICATION</scope>
    <source>
        <tissue evidence="9">Stem</tissue>
    </source>
</reference>
<feature type="domain" description="Peptidase S54 rhomboid" evidence="7">
    <location>
        <begin position="114"/>
        <end position="254"/>
    </location>
</feature>
<keyword evidence="6" id="KW-0645">Protease</keyword>
<comment type="caution">
    <text evidence="6">Lacks conserved residue(s) required for the propagation of feature annotation.</text>
</comment>
<evidence type="ECO:0000256" key="2">
    <source>
        <dbReference type="ARBA" id="ARBA00009045"/>
    </source>
</evidence>
<dbReference type="InterPro" id="IPR035952">
    <property type="entry name" value="Rhomboid-like_sf"/>
</dbReference>